<dbReference type="EMBL" id="LXQA010991515">
    <property type="protein sequence ID" value="MCI80256.1"/>
    <property type="molecule type" value="Genomic_DNA"/>
</dbReference>
<proteinExistence type="predicted"/>
<keyword evidence="2" id="KW-1185">Reference proteome</keyword>
<evidence type="ECO:0000313" key="2">
    <source>
        <dbReference type="Proteomes" id="UP000265520"/>
    </source>
</evidence>
<reference evidence="1 2" key="1">
    <citation type="journal article" date="2018" name="Front. Plant Sci.">
        <title>Red Clover (Trifolium pratense) and Zigzag Clover (T. medium) - A Picture of Genomic Similarities and Differences.</title>
        <authorList>
            <person name="Dluhosova J."/>
            <person name="Istvanek J."/>
            <person name="Nedelnik J."/>
            <person name="Repkova J."/>
        </authorList>
    </citation>
    <scope>NUCLEOTIDE SEQUENCE [LARGE SCALE GENOMIC DNA]</scope>
    <source>
        <strain evidence="1">10/8</strain>
        <strain evidence="2">cv. 10/8</strain>
        <tissue evidence="1">Leaf</tissue>
    </source>
</reference>
<comment type="caution">
    <text evidence="1">The sequence shown here is derived from an EMBL/GenBank/DDBJ whole genome shotgun (WGS) entry which is preliminary data.</text>
</comment>
<accession>A0A392VC39</accession>
<name>A0A392VC39_9FABA</name>
<protein>
    <submittedName>
        <fullName evidence="1">Uncharacterized protein</fullName>
    </submittedName>
</protein>
<evidence type="ECO:0000313" key="1">
    <source>
        <dbReference type="EMBL" id="MCI85884.1"/>
    </source>
</evidence>
<dbReference type="Proteomes" id="UP000265520">
    <property type="component" value="Unassembled WGS sequence"/>
</dbReference>
<dbReference type="EMBL" id="LXQA011125937">
    <property type="protein sequence ID" value="MCI85884.1"/>
    <property type="molecule type" value="Genomic_DNA"/>
</dbReference>
<sequence>MTSCRPLLLDRFIIT</sequence>
<feature type="non-terminal residue" evidence="1">
    <location>
        <position position="15"/>
    </location>
</feature>
<organism evidence="1 2">
    <name type="scientific">Trifolium medium</name>
    <dbReference type="NCBI Taxonomy" id="97028"/>
    <lineage>
        <taxon>Eukaryota</taxon>
        <taxon>Viridiplantae</taxon>
        <taxon>Streptophyta</taxon>
        <taxon>Embryophyta</taxon>
        <taxon>Tracheophyta</taxon>
        <taxon>Spermatophyta</taxon>
        <taxon>Magnoliopsida</taxon>
        <taxon>eudicotyledons</taxon>
        <taxon>Gunneridae</taxon>
        <taxon>Pentapetalae</taxon>
        <taxon>rosids</taxon>
        <taxon>fabids</taxon>
        <taxon>Fabales</taxon>
        <taxon>Fabaceae</taxon>
        <taxon>Papilionoideae</taxon>
        <taxon>50 kb inversion clade</taxon>
        <taxon>NPAAA clade</taxon>
        <taxon>Hologalegina</taxon>
        <taxon>IRL clade</taxon>
        <taxon>Trifolieae</taxon>
        <taxon>Trifolium</taxon>
    </lineage>
</organism>